<accession>A0A1M5DHE9</accession>
<reference evidence="1 2" key="1">
    <citation type="submission" date="2016-11" db="EMBL/GenBank/DDBJ databases">
        <authorList>
            <person name="Jaros S."/>
            <person name="Januszkiewicz K."/>
            <person name="Wedrychowicz H."/>
        </authorList>
    </citation>
    <scope>NUCLEOTIDE SEQUENCE [LARGE SCALE GENOMIC DNA]</scope>
    <source>
        <strain evidence="1 2">DSM 19980</strain>
    </source>
</reference>
<keyword evidence="2" id="KW-1185">Reference proteome</keyword>
<organism evidence="1 2">
    <name type="scientific">Modicisalibacter ilicicola DSM 19980</name>
    <dbReference type="NCBI Taxonomy" id="1121942"/>
    <lineage>
        <taxon>Bacteria</taxon>
        <taxon>Pseudomonadati</taxon>
        <taxon>Pseudomonadota</taxon>
        <taxon>Gammaproteobacteria</taxon>
        <taxon>Oceanospirillales</taxon>
        <taxon>Halomonadaceae</taxon>
        <taxon>Modicisalibacter</taxon>
    </lineage>
</organism>
<dbReference type="EMBL" id="FQUJ01000017">
    <property type="protein sequence ID" value="SHF66408.1"/>
    <property type="molecule type" value="Genomic_DNA"/>
</dbReference>
<sequence length="240" mass="27590">MPLWSKLGDKKEWHFAHAPNYTDCGSGAETGIHLAAKQLILNESAIAIPELSVNCTLNDLNGKEHTKHRKLLDKSQRCDVYNAQPEVRLATIVADLCVEDKEGQLLIEIAVNHFVDSAKFDKIASLGIRCIEIDLSKVNRNCTLHELKAHIFDPDNSLWVFHPECVRWTRLLSMDLKAEVNAINKQIEKFMRLAKDKGSSRYANHAADDATQYHTPTNADELAEQIWRKKFYRHSWYRRR</sequence>
<evidence type="ECO:0000313" key="1">
    <source>
        <dbReference type="EMBL" id="SHF66408.1"/>
    </source>
</evidence>
<dbReference type="AlphaFoldDB" id="A0A1M5DHE9"/>
<gene>
    <name evidence="1" type="ORF">SAMN02745148_03243</name>
</gene>
<name>A0A1M5DHE9_9GAMM</name>
<protein>
    <submittedName>
        <fullName evidence="1">Uncharacterized protein</fullName>
    </submittedName>
</protein>
<evidence type="ECO:0000313" key="2">
    <source>
        <dbReference type="Proteomes" id="UP000184346"/>
    </source>
</evidence>
<dbReference type="STRING" id="1121942.SAMN02745148_03243"/>
<proteinExistence type="predicted"/>
<dbReference type="Proteomes" id="UP000184346">
    <property type="component" value="Unassembled WGS sequence"/>
</dbReference>